<reference evidence="6 7" key="1">
    <citation type="submission" date="2016-10" db="EMBL/GenBank/DDBJ databases">
        <title>Genome of airborne Acinetobacter sp. 5-2Ac02 in the hospital environment: Species near to Acinetobacter towneri.</title>
        <authorList>
            <person name="Barbosa B."/>
            <person name="Fernandez-Garcia L."/>
            <person name="Gato E."/>
            <person name="Leao R."/>
            <person name="Albano R."/>
            <person name="Fernandez B."/>
            <person name="Fernandez-Cuenca F."/>
            <person name="Marques E."/>
            <person name="Tomas M."/>
        </authorList>
    </citation>
    <scope>NUCLEOTIDE SEQUENCE [LARGE SCALE GENOMIC DNA]</scope>
    <source>
        <strain evidence="6 7">5-2Ac02</strain>
    </source>
</reference>
<comment type="caution">
    <text evidence="6">The sequence shown here is derived from an EMBL/GenBank/DDBJ whole genome shotgun (WGS) entry which is preliminary data.</text>
</comment>
<evidence type="ECO:0000256" key="4">
    <source>
        <dbReference type="SAM" id="Phobius"/>
    </source>
</evidence>
<keyword evidence="1 4" id="KW-0812">Transmembrane</keyword>
<dbReference type="Proteomes" id="UP000186931">
    <property type="component" value="Unassembled WGS sequence"/>
</dbReference>
<evidence type="ECO:0000259" key="5">
    <source>
        <dbReference type="PROSITE" id="PS50850"/>
    </source>
</evidence>
<feature type="transmembrane region" description="Helical" evidence="4">
    <location>
        <begin position="149"/>
        <end position="174"/>
    </location>
</feature>
<sequence>MIETQRELISTLAAIFFISGFSALIYQVCWQRLLFTGFGVDLTSVTIIISIFMVGLGMGAFYGGRMADKFKENTIFIFCLIELLIGVFGFFSSKLILLLQDHFVYSSILKISFLNFILLLFPTFLMGSTLPLLTSFFNRFLNNVGESIGVLYFYNTLGAGFGALGTGFIFFNYIGLSETIYIAATLNVIVAISGFIIYGKYNEKL</sequence>
<accession>A0A1E8E3W7</accession>
<gene>
    <name evidence="6" type="ORF">BJN41_02810</name>
</gene>
<feature type="transmembrane region" description="Helical" evidence="4">
    <location>
        <begin position="45"/>
        <end position="63"/>
    </location>
</feature>
<dbReference type="NCBIfam" id="NF037959">
    <property type="entry name" value="MFS_SpdSyn"/>
    <property type="match status" value="1"/>
</dbReference>
<dbReference type="InterPro" id="IPR020846">
    <property type="entry name" value="MFS_dom"/>
</dbReference>
<dbReference type="Gene3D" id="1.20.1250.20">
    <property type="entry name" value="MFS general substrate transporter like domains"/>
    <property type="match status" value="1"/>
</dbReference>
<evidence type="ECO:0000256" key="2">
    <source>
        <dbReference type="ARBA" id="ARBA00022989"/>
    </source>
</evidence>
<dbReference type="SUPFAM" id="SSF103473">
    <property type="entry name" value="MFS general substrate transporter"/>
    <property type="match status" value="1"/>
</dbReference>
<name>A0A1E8E3W7_9GAMM</name>
<dbReference type="AlphaFoldDB" id="A0A1E8E3W7"/>
<dbReference type="GO" id="GO:0022857">
    <property type="term" value="F:transmembrane transporter activity"/>
    <property type="evidence" value="ECO:0007669"/>
    <property type="project" value="InterPro"/>
</dbReference>
<evidence type="ECO:0000256" key="1">
    <source>
        <dbReference type="ARBA" id="ARBA00022692"/>
    </source>
</evidence>
<feature type="transmembrane region" description="Helical" evidence="4">
    <location>
        <begin position="111"/>
        <end position="137"/>
    </location>
</feature>
<organism evidence="6 7">
    <name type="scientific">Acinetobacter towneri</name>
    <dbReference type="NCBI Taxonomy" id="202956"/>
    <lineage>
        <taxon>Bacteria</taxon>
        <taxon>Pseudomonadati</taxon>
        <taxon>Pseudomonadota</taxon>
        <taxon>Gammaproteobacteria</taxon>
        <taxon>Moraxellales</taxon>
        <taxon>Moraxellaceae</taxon>
        <taxon>Acinetobacter</taxon>
    </lineage>
</organism>
<keyword evidence="3 4" id="KW-0472">Membrane</keyword>
<feature type="transmembrane region" description="Helical" evidence="4">
    <location>
        <begin position="180"/>
        <end position="199"/>
    </location>
</feature>
<evidence type="ECO:0000256" key="3">
    <source>
        <dbReference type="ARBA" id="ARBA00023136"/>
    </source>
</evidence>
<feature type="transmembrane region" description="Helical" evidence="4">
    <location>
        <begin position="12"/>
        <end position="33"/>
    </location>
</feature>
<feature type="transmembrane region" description="Helical" evidence="4">
    <location>
        <begin position="75"/>
        <end position="99"/>
    </location>
</feature>
<dbReference type="STRING" id="202956.BJN41_02810"/>
<dbReference type="PROSITE" id="PS50850">
    <property type="entry name" value="MFS"/>
    <property type="match status" value="1"/>
</dbReference>
<dbReference type="InterPro" id="IPR036259">
    <property type="entry name" value="MFS_trans_sf"/>
</dbReference>
<keyword evidence="2 4" id="KW-1133">Transmembrane helix</keyword>
<protein>
    <recommendedName>
        <fullName evidence="5">Major facilitator superfamily (MFS) profile domain-containing protein</fullName>
    </recommendedName>
</protein>
<dbReference type="EMBL" id="MKQS01000005">
    <property type="protein sequence ID" value="OFE44320.1"/>
    <property type="molecule type" value="Genomic_DNA"/>
</dbReference>
<proteinExistence type="predicted"/>
<feature type="domain" description="Major facilitator superfamily (MFS) profile" evidence="5">
    <location>
        <begin position="8"/>
        <end position="205"/>
    </location>
</feature>
<evidence type="ECO:0000313" key="6">
    <source>
        <dbReference type="EMBL" id="OFE44320.1"/>
    </source>
</evidence>
<evidence type="ECO:0000313" key="7">
    <source>
        <dbReference type="Proteomes" id="UP000186931"/>
    </source>
</evidence>